<accession>A0AAD4M088</accession>
<dbReference type="AlphaFoldDB" id="A0AAD4M088"/>
<reference evidence="8" key="1">
    <citation type="journal article" date="2022" name="New Phytol.">
        <title>Evolutionary transition to the ectomycorrhizal habit in the genomes of a hyperdiverse lineage of mushroom-forming fungi.</title>
        <authorList>
            <person name="Looney B."/>
            <person name="Miyauchi S."/>
            <person name="Morin E."/>
            <person name="Drula E."/>
            <person name="Courty P.E."/>
            <person name="Kohler A."/>
            <person name="Kuo A."/>
            <person name="LaButti K."/>
            <person name="Pangilinan J."/>
            <person name="Lipzen A."/>
            <person name="Riley R."/>
            <person name="Andreopoulos W."/>
            <person name="He G."/>
            <person name="Johnson J."/>
            <person name="Nolan M."/>
            <person name="Tritt A."/>
            <person name="Barry K.W."/>
            <person name="Grigoriev I.V."/>
            <person name="Nagy L.G."/>
            <person name="Hibbett D."/>
            <person name="Henrissat B."/>
            <person name="Matheny P.B."/>
            <person name="Labbe J."/>
            <person name="Martin F.M."/>
        </authorList>
    </citation>
    <scope>NUCLEOTIDE SEQUENCE</scope>
    <source>
        <strain evidence="8">BPL690</strain>
    </source>
</reference>
<feature type="region of interest" description="Disordered" evidence="6">
    <location>
        <begin position="1"/>
        <end position="36"/>
    </location>
</feature>
<comment type="caution">
    <text evidence="8">The sequence shown here is derived from an EMBL/GenBank/DDBJ whole genome shotgun (WGS) entry which is preliminary data.</text>
</comment>
<feature type="transmembrane region" description="Helical" evidence="7">
    <location>
        <begin position="261"/>
        <end position="281"/>
    </location>
</feature>
<dbReference type="EMBL" id="WTXG01000069">
    <property type="protein sequence ID" value="KAI0294712.1"/>
    <property type="molecule type" value="Genomic_DNA"/>
</dbReference>
<evidence type="ECO:0000256" key="7">
    <source>
        <dbReference type="SAM" id="Phobius"/>
    </source>
</evidence>
<feature type="transmembrane region" description="Helical" evidence="7">
    <location>
        <begin position="230"/>
        <end position="255"/>
    </location>
</feature>
<sequence length="323" mass="34125">MSSGVPASVPLPRSTLNPTSVSSTKKKPPVWAIDASGPSVQTPLPAKCARHTREGDICCQELKGEDERQLVDPDVVRDVVIGLSDGLTVPFALTAGLSSLGESKLVVLGGIAELIAGAISMGIGGFLASQAERDHYRYLRRTTKARVQRSCDGEMEREVHAVLGAIGVDEKVSRQVAHSLLEVESEVQRTTDGGDRQDEEFGLKWSQSVGITEFLLKFGEGLEEVPTRRLYLSAITIGMGYLMGGVIPLIPYFFIPKAHIALVYSSIFTGIVLLLFGAVKARVTGAAGKGAGGYLWGAVSTLAVGGAAAAAAYGIVALLEMKE</sequence>
<evidence type="ECO:0000256" key="6">
    <source>
        <dbReference type="SAM" id="MobiDB-lite"/>
    </source>
</evidence>
<name>A0AAD4M088_9AGAM</name>
<keyword evidence="5 7" id="KW-0472">Membrane</keyword>
<evidence type="ECO:0000256" key="4">
    <source>
        <dbReference type="ARBA" id="ARBA00022989"/>
    </source>
</evidence>
<feature type="compositionally biased region" description="Polar residues" evidence="6">
    <location>
        <begin position="14"/>
        <end position="23"/>
    </location>
</feature>
<evidence type="ECO:0000256" key="2">
    <source>
        <dbReference type="ARBA" id="ARBA00007049"/>
    </source>
</evidence>
<evidence type="ECO:0000256" key="3">
    <source>
        <dbReference type="ARBA" id="ARBA00022692"/>
    </source>
</evidence>
<feature type="transmembrane region" description="Helical" evidence="7">
    <location>
        <begin position="105"/>
        <end position="128"/>
    </location>
</feature>
<comment type="subcellular location">
    <subcellularLocation>
        <location evidence="1">Endomembrane system</location>
        <topology evidence="1">Multi-pass membrane protein</topology>
    </subcellularLocation>
</comment>
<keyword evidence="4 7" id="KW-1133">Transmembrane helix</keyword>
<evidence type="ECO:0000256" key="5">
    <source>
        <dbReference type="ARBA" id="ARBA00023136"/>
    </source>
</evidence>
<gene>
    <name evidence="8" type="ORF">B0F90DRAFT_1754813</name>
</gene>
<dbReference type="GO" id="GO:0012505">
    <property type="term" value="C:endomembrane system"/>
    <property type="evidence" value="ECO:0007669"/>
    <property type="project" value="UniProtKB-SubCell"/>
</dbReference>
<protein>
    <submittedName>
        <fullName evidence="8">VIT family-domain-containing protein</fullName>
    </submittedName>
</protein>
<evidence type="ECO:0000313" key="9">
    <source>
        <dbReference type="Proteomes" id="UP001203297"/>
    </source>
</evidence>
<keyword evidence="9" id="KW-1185">Reference proteome</keyword>
<evidence type="ECO:0000256" key="1">
    <source>
        <dbReference type="ARBA" id="ARBA00004127"/>
    </source>
</evidence>
<dbReference type="PANTHER" id="PTHR31851">
    <property type="entry name" value="FE(2+)/MN(2+) TRANSPORTER PCL1"/>
    <property type="match status" value="1"/>
</dbReference>
<comment type="similarity">
    <text evidence="2">Belongs to the CCC1 family.</text>
</comment>
<proteinExistence type="inferred from homology"/>
<dbReference type="Pfam" id="PF01988">
    <property type="entry name" value="VIT1"/>
    <property type="match status" value="1"/>
</dbReference>
<evidence type="ECO:0000313" key="8">
    <source>
        <dbReference type="EMBL" id="KAI0294712.1"/>
    </source>
</evidence>
<dbReference type="Proteomes" id="UP001203297">
    <property type="component" value="Unassembled WGS sequence"/>
</dbReference>
<dbReference type="GO" id="GO:0005384">
    <property type="term" value="F:manganese ion transmembrane transporter activity"/>
    <property type="evidence" value="ECO:0007669"/>
    <property type="project" value="InterPro"/>
</dbReference>
<keyword evidence="3 7" id="KW-0812">Transmembrane</keyword>
<organism evidence="8 9">
    <name type="scientific">Multifurca ochricompacta</name>
    <dbReference type="NCBI Taxonomy" id="376703"/>
    <lineage>
        <taxon>Eukaryota</taxon>
        <taxon>Fungi</taxon>
        <taxon>Dikarya</taxon>
        <taxon>Basidiomycota</taxon>
        <taxon>Agaricomycotina</taxon>
        <taxon>Agaricomycetes</taxon>
        <taxon>Russulales</taxon>
        <taxon>Russulaceae</taxon>
        <taxon>Multifurca</taxon>
    </lineage>
</organism>
<feature type="transmembrane region" description="Helical" evidence="7">
    <location>
        <begin position="293"/>
        <end position="319"/>
    </location>
</feature>
<dbReference type="GO" id="GO:0030026">
    <property type="term" value="P:intracellular manganese ion homeostasis"/>
    <property type="evidence" value="ECO:0007669"/>
    <property type="project" value="InterPro"/>
</dbReference>
<dbReference type="InterPro" id="IPR008217">
    <property type="entry name" value="Ccc1_fam"/>
</dbReference>